<organism evidence="1 2">
    <name type="scientific">Persea americana</name>
    <name type="common">Avocado</name>
    <dbReference type="NCBI Taxonomy" id="3435"/>
    <lineage>
        <taxon>Eukaryota</taxon>
        <taxon>Viridiplantae</taxon>
        <taxon>Streptophyta</taxon>
        <taxon>Embryophyta</taxon>
        <taxon>Tracheophyta</taxon>
        <taxon>Spermatophyta</taxon>
        <taxon>Magnoliopsida</taxon>
        <taxon>Magnoliidae</taxon>
        <taxon>Laurales</taxon>
        <taxon>Lauraceae</taxon>
        <taxon>Persea</taxon>
    </lineage>
</organism>
<name>A0ACC2M8I7_PERAE</name>
<keyword evidence="2" id="KW-1185">Reference proteome</keyword>
<dbReference type="EMBL" id="CM056813">
    <property type="protein sequence ID" value="KAJ8641975.1"/>
    <property type="molecule type" value="Genomic_DNA"/>
</dbReference>
<gene>
    <name evidence="1" type="ORF">MRB53_018669</name>
</gene>
<comment type="caution">
    <text evidence="1">The sequence shown here is derived from an EMBL/GenBank/DDBJ whole genome shotgun (WGS) entry which is preliminary data.</text>
</comment>
<evidence type="ECO:0000313" key="2">
    <source>
        <dbReference type="Proteomes" id="UP001234297"/>
    </source>
</evidence>
<protein>
    <submittedName>
        <fullName evidence="1">Uncharacterized protein</fullName>
    </submittedName>
</protein>
<evidence type="ECO:0000313" key="1">
    <source>
        <dbReference type="EMBL" id="KAJ8641975.1"/>
    </source>
</evidence>
<dbReference type="Proteomes" id="UP001234297">
    <property type="component" value="Chromosome 5"/>
</dbReference>
<proteinExistence type="predicted"/>
<accession>A0ACC2M8I7</accession>
<reference evidence="1 2" key="1">
    <citation type="journal article" date="2022" name="Hortic Res">
        <title>A haplotype resolved chromosomal level avocado genome allows analysis of novel avocado genes.</title>
        <authorList>
            <person name="Nath O."/>
            <person name="Fletcher S.J."/>
            <person name="Hayward A."/>
            <person name="Shaw L.M."/>
            <person name="Masouleh A.K."/>
            <person name="Furtado A."/>
            <person name="Henry R.J."/>
            <person name="Mitter N."/>
        </authorList>
    </citation>
    <scope>NUCLEOTIDE SEQUENCE [LARGE SCALE GENOMIC DNA]</scope>
    <source>
        <strain evidence="2">cv. Hass</strain>
    </source>
</reference>
<sequence length="2319" mass="254231">MHGLSSSSAFLVNAEVDSMGGVIDGGAGVDSKTSPHRASIEKAQAELRQEFDVREERRRELEFLEKGGNPLDFKLWPATSISVQSTSVTDQHTEHEAKGSFALTPSPHGDSVDSSARPLGREPTTADNLLLFDRGKDMLHGDGNATYPSRRGHVASSEEFSRPGRSHKAKESEDSAMFHLGVRSQAYARRNRSRSSRDSAHACSTNLVPLSHGNRSSILPSSHHNSRNVKGSLYETHLDKGHTISSICNSKTESPNANVVSKTTVSNNKMDMELGAEQGHEAAIEQRKAGLSGVAEIKEGRSNQLSQMAVEQDPKAVPPRSMGEGERGLEGCMPYVAPENEGNFITACQLNGFSSNVEENDLKNEGQNTRNCFSATVATEGLDSDLSCKKVSHSLDENIAGNEFLISKKVDGSSNENAKEQKMVFEVTPPMPDPDVVEETESRCVDVHATASDALPSVPKNTSVSDAEVKMEEICYGRSDLQNEAEPVTSVAGTQLIQLGDADNSKKTSVCSDARLPCTSVSFNCEPLEVTSPVKGSSAATIELQSGTGNHLQLAKDHEDAILERARTIEASHKRISQVSLGDFHSVKRRKCHWDFVLEEMAWLSHDFMQEQIWKITAAAHISHCIAFSDRTKFSVENLHRKQKEVAYTLAQAIMQFWHSFEVLQDRENPSSDLHDHSSDLFVFGKDNGVESVKDTEEPMVSQETTKDIDGSKSKQNLRLPIQRYALRFLRYGKSSDCSVQAQAPMTPDQKSDARILQLSWEDQYSEQENLFYAIPFGAMEEYRNSVSSHWAQYERTGNTMFQEEVETSLFDSVAEFGARENVDEEDGGEVGIYYLPGGFEGTKPSKYVPRTMKSLQKSNSARSYEMGSDLPYRHCLESKPGSRSLLLTVKGPSSNLYLGSIPTKRVRTAKRQRVASPFGVGVAGGGQLANKTGASSGDTSSFHEDQTSVHGGSQTRKISEVESTGDFVRQLPFEATDISTKQKKKAAKHLGFRNTLSSTDSAGFMGSVKGSCTFEQRWQLDSMAQHEQKDNLRKRPESRQLESNGNTGVYGHPGAKKPKVLKQLPDASLETMTPMSGPIPLPVASQMSNMSNPNKLMKMIAGRDRGRKAKPLKMSAGQSIFGNPWSVYEDQALVVLVHDMGPNWELVSDAINSTLQFKCIFRKPKECKERHKELMDRNAGDGADSAEDSGSSQPYPSTLPGIPKGSARQLLQRLQGPMEEDTLKDHFEKIIRLGQQLHSCRSQNDIQEVKQFTAVHSSHTLVLSDVCPNNSNGGFLTPLDFFEVSTSSPDVLSPAYQGPHFSGLAVTNHQGSVAPVLPASGTNPLLQVSSGMVLGNGLPSPSATLNGPVRDMQRYSMSRPSPLPVDEQQRMPHYSQMLPSRNIKHSSVTVSGALPTGNDHGVRMPSGANGLGMMCGMKRGMAMPRPAFQGIGSPSMINMVPPANGVGMASPVNIHNGSVSGQGNPMMRPREALQMLRSPEDQRQMIQELQMQVTHRNGPGSISYNGSSTTFPNQTGPAVQTFPVQHQQQQQIPHQSHALSNLHQPHLQGTNPSTHQQTCVIRMPKQRHQLQQRLLQQQQQFTAPNLSLPHSQPQLQHPTSAVLNNNSQLQQQSSTQSVPLPPVNLQHPLATSPVNTPTLQAQQKQHHVPQGLSRSPQTGGAVPNQMLKQRQRQQLQQPRHHPQQRQQSQQQGKFMKGMGTGSMMLHQNLPIDAPHVNDPSSSSRIHVPEKGEQPVMHHMQSQGLFPGTGRNPVPLTKQLEPKTSNQVQQQKILSRPLQPSPKQQPRTLPHLDNNNQGQMQIPPSHSFSASQQPVLTSPLAMASQQQQQLHRQASQQQQAVQRAVQKNCQTCPDAPMKSPGDQAEANSQLMNSTFQMGACTIPQCTTPNNVPVVSSVASTSHWKEPLYETNTVSPTTHLSSVGNPHQSNSDGTELMSSSSQRVQNFWTSVIEHEAGLNDSRWRAGSTGAFHALLDVNSALFGLMHLALQLGTDHPGMEETTALVERERERSCSKARRTAANASNFSALPSNLHLDDHRFVCTPSLRRDPENLQLPLSSALALSSAIPLSALHHCLLTPSAPSCATISALPQAGNSHPHNLCSIAVPNLVAKVEKQLPTSSAHEVERRVTAIEAIRDAENEHLLTRLRLLRSYLSKDQLNIPAVQFFKENLPNLSVIFNEDGEYELEWNAKCSDVPVNDDAERNMYASIPHRSSIAYPSDYVAAMPNISSFEFSSKAAETSFLEAASLHLPDIDLSETLKLGFQDSLQTPGATSQRLSVGMTPKTVRLPKHGEMLLSVHGSPLGVYREDNMEAIHESEEG</sequence>